<dbReference type="SMART" id="SM00387">
    <property type="entry name" value="HATPase_c"/>
    <property type="match status" value="1"/>
</dbReference>
<keyword evidence="10" id="KW-0902">Two-component regulatory system</keyword>
<keyword evidence="4" id="KW-1003">Cell membrane</keyword>
<evidence type="ECO:0000256" key="2">
    <source>
        <dbReference type="ARBA" id="ARBA00004236"/>
    </source>
</evidence>
<dbReference type="FunFam" id="3.30.565.10:FF:000023">
    <property type="entry name" value="PAS domain-containing sensor histidine kinase"/>
    <property type="match status" value="1"/>
</dbReference>
<evidence type="ECO:0000313" key="13">
    <source>
        <dbReference type="EMBL" id="TCL12588.1"/>
    </source>
</evidence>
<comment type="caution">
    <text evidence="13">The sequence shown here is derived from an EMBL/GenBank/DDBJ whole genome shotgun (WGS) entry which is preliminary data.</text>
</comment>
<gene>
    <name evidence="13" type="ORF">C7960_1856</name>
</gene>
<dbReference type="InterPro" id="IPR005467">
    <property type="entry name" value="His_kinase_dom"/>
</dbReference>
<dbReference type="GO" id="GO:0000155">
    <property type="term" value="F:phosphorelay sensor kinase activity"/>
    <property type="evidence" value="ECO:0007669"/>
    <property type="project" value="TreeGrafter"/>
</dbReference>
<dbReference type="InterPro" id="IPR004358">
    <property type="entry name" value="Sig_transdc_His_kin-like_C"/>
</dbReference>
<dbReference type="SUPFAM" id="SSF55874">
    <property type="entry name" value="ATPase domain of HSP90 chaperone/DNA topoisomerase II/histidine kinase"/>
    <property type="match status" value="1"/>
</dbReference>
<evidence type="ECO:0000256" key="9">
    <source>
        <dbReference type="ARBA" id="ARBA00022840"/>
    </source>
</evidence>
<proteinExistence type="predicted"/>
<dbReference type="Gene3D" id="3.30.565.10">
    <property type="entry name" value="Histidine kinase-like ATPase, C-terminal domain"/>
    <property type="match status" value="1"/>
</dbReference>
<keyword evidence="6" id="KW-0808">Transferase</keyword>
<dbReference type="InterPro" id="IPR036890">
    <property type="entry name" value="HATPase_C_sf"/>
</dbReference>
<evidence type="ECO:0000256" key="7">
    <source>
        <dbReference type="ARBA" id="ARBA00022741"/>
    </source>
</evidence>
<dbReference type="PROSITE" id="PS50109">
    <property type="entry name" value="HIS_KIN"/>
    <property type="match status" value="1"/>
</dbReference>
<dbReference type="GO" id="GO:0009927">
    <property type="term" value="F:histidine phosphotransfer kinase activity"/>
    <property type="evidence" value="ECO:0007669"/>
    <property type="project" value="TreeGrafter"/>
</dbReference>
<evidence type="ECO:0000256" key="11">
    <source>
        <dbReference type="ARBA" id="ARBA00023136"/>
    </source>
</evidence>
<feature type="domain" description="Histidine kinase" evidence="12">
    <location>
        <begin position="1"/>
        <end position="191"/>
    </location>
</feature>
<comment type="subcellular location">
    <subcellularLocation>
        <location evidence="2">Cell membrane</location>
    </subcellularLocation>
</comment>
<accession>A0A483DZ40</accession>
<dbReference type="PRINTS" id="PR00344">
    <property type="entry name" value="BCTRLSENSOR"/>
</dbReference>
<organism evidence="13 14">
    <name type="scientific">Methanohalophilus euhalobius</name>
    <dbReference type="NCBI Taxonomy" id="51203"/>
    <lineage>
        <taxon>Archaea</taxon>
        <taxon>Methanobacteriati</taxon>
        <taxon>Methanobacteriota</taxon>
        <taxon>Stenosarchaea group</taxon>
        <taxon>Methanomicrobia</taxon>
        <taxon>Methanosarcinales</taxon>
        <taxon>Methanosarcinaceae</taxon>
        <taxon>Methanohalophilus</taxon>
    </lineage>
</organism>
<dbReference type="CDD" id="cd16922">
    <property type="entry name" value="HATPase_EvgS-ArcB-TorS-like"/>
    <property type="match status" value="1"/>
</dbReference>
<evidence type="ECO:0000256" key="6">
    <source>
        <dbReference type="ARBA" id="ARBA00022679"/>
    </source>
</evidence>
<protein>
    <recommendedName>
        <fullName evidence="3">histidine kinase</fullName>
        <ecNumber evidence="3">2.7.13.3</ecNumber>
    </recommendedName>
</protein>
<evidence type="ECO:0000259" key="12">
    <source>
        <dbReference type="PROSITE" id="PS50109"/>
    </source>
</evidence>
<reference evidence="13 14" key="1">
    <citation type="submission" date="2019-03" db="EMBL/GenBank/DDBJ databases">
        <title>Subsurface microbial communities from deep shales in Ohio and West Virginia, USA.</title>
        <authorList>
            <person name="Wrighton K."/>
        </authorList>
    </citation>
    <scope>NUCLEOTIDE SEQUENCE [LARGE SCALE GENOMIC DNA]</scope>
    <source>
        <strain evidence="13 14">WG1_MB</strain>
    </source>
</reference>
<dbReference type="RefSeq" id="WP_243641534.1">
    <property type="nucleotide sequence ID" value="NZ_SMMS01000001.1"/>
</dbReference>
<name>A0A483DZ40_9EURY</name>
<keyword evidence="11" id="KW-0472">Membrane</keyword>
<dbReference type="Proteomes" id="UP000295404">
    <property type="component" value="Unassembled WGS sequence"/>
</dbReference>
<dbReference type="PANTHER" id="PTHR43047:SF72">
    <property type="entry name" value="OSMOSENSING HISTIDINE PROTEIN KINASE SLN1"/>
    <property type="match status" value="1"/>
</dbReference>
<evidence type="ECO:0000313" key="14">
    <source>
        <dbReference type="Proteomes" id="UP000295404"/>
    </source>
</evidence>
<evidence type="ECO:0000256" key="3">
    <source>
        <dbReference type="ARBA" id="ARBA00012438"/>
    </source>
</evidence>
<sequence length="193" mass="21857">MKSKKKYAHNINTSGRHLLGIINDILDISKIEAGKMELEPEQFELEEIISELKNTLEPLVKKKQLILDVDTNQEYPVYADKLKIKQVLYNLFSNAIKFTPEKGKIAIDIDYGDEDITISVSDSGIGIPPEEQDKIFESFRQLDSDSNRQYQGTGLGLALVRNIVEMHGGQIWVESEAGRGSTFKFTLPRQNDI</sequence>
<keyword evidence="8 13" id="KW-0418">Kinase</keyword>
<evidence type="ECO:0000256" key="4">
    <source>
        <dbReference type="ARBA" id="ARBA00022475"/>
    </source>
</evidence>
<dbReference type="Gene3D" id="1.10.287.130">
    <property type="match status" value="1"/>
</dbReference>
<dbReference type="GO" id="GO:0005886">
    <property type="term" value="C:plasma membrane"/>
    <property type="evidence" value="ECO:0007669"/>
    <property type="project" value="UniProtKB-SubCell"/>
</dbReference>
<dbReference type="EMBL" id="SMMS01000001">
    <property type="protein sequence ID" value="TCL12588.1"/>
    <property type="molecule type" value="Genomic_DNA"/>
</dbReference>
<dbReference type="Pfam" id="PF02518">
    <property type="entry name" value="HATPase_c"/>
    <property type="match status" value="1"/>
</dbReference>
<keyword evidence="9" id="KW-0067">ATP-binding</keyword>
<keyword evidence="7" id="KW-0547">Nucleotide-binding</keyword>
<dbReference type="AlphaFoldDB" id="A0A483DZ40"/>
<comment type="catalytic activity">
    <reaction evidence="1">
        <text>ATP + protein L-histidine = ADP + protein N-phospho-L-histidine.</text>
        <dbReference type="EC" id="2.7.13.3"/>
    </reaction>
</comment>
<dbReference type="PANTHER" id="PTHR43047">
    <property type="entry name" value="TWO-COMPONENT HISTIDINE PROTEIN KINASE"/>
    <property type="match status" value="1"/>
</dbReference>
<dbReference type="EC" id="2.7.13.3" evidence="3"/>
<evidence type="ECO:0000256" key="5">
    <source>
        <dbReference type="ARBA" id="ARBA00022553"/>
    </source>
</evidence>
<evidence type="ECO:0000256" key="8">
    <source>
        <dbReference type="ARBA" id="ARBA00022777"/>
    </source>
</evidence>
<evidence type="ECO:0000256" key="1">
    <source>
        <dbReference type="ARBA" id="ARBA00000085"/>
    </source>
</evidence>
<keyword evidence="5" id="KW-0597">Phosphoprotein</keyword>
<evidence type="ECO:0000256" key="10">
    <source>
        <dbReference type="ARBA" id="ARBA00023012"/>
    </source>
</evidence>
<dbReference type="InterPro" id="IPR003594">
    <property type="entry name" value="HATPase_dom"/>
</dbReference>
<dbReference type="GO" id="GO:0005524">
    <property type="term" value="F:ATP binding"/>
    <property type="evidence" value="ECO:0007669"/>
    <property type="project" value="UniProtKB-KW"/>
</dbReference>